<keyword evidence="3" id="KW-1185">Reference proteome</keyword>
<dbReference type="InterPro" id="IPR009081">
    <property type="entry name" value="PP-bd_ACP"/>
</dbReference>
<dbReference type="STRING" id="502025.Hoch_6525"/>
<gene>
    <name evidence="2" type="ordered locus">Hoch_6525</name>
</gene>
<dbReference type="SUPFAM" id="SSF47336">
    <property type="entry name" value="ACP-like"/>
    <property type="match status" value="1"/>
</dbReference>
<proteinExistence type="predicted"/>
<dbReference type="Gene3D" id="1.10.1200.10">
    <property type="entry name" value="ACP-like"/>
    <property type="match status" value="1"/>
</dbReference>
<evidence type="ECO:0000259" key="1">
    <source>
        <dbReference type="PROSITE" id="PS50075"/>
    </source>
</evidence>
<protein>
    <recommendedName>
        <fullName evidence="1">Carrier domain-containing protein</fullName>
    </recommendedName>
</protein>
<dbReference type="Pfam" id="PF00550">
    <property type="entry name" value="PP-binding"/>
    <property type="match status" value="1"/>
</dbReference>
<evidence type="ECO:0000313" key="3">
    <source>
        <dbReference type="Proteomes" id="UP000001880"/>
    </source>
</evidence>
<dbReference type="eggNOG" id="COG0236">
    <property type="taxonomic scope" value="Bacteria"/>
</dbReference>
<feature type="domain" description="Carrier" evidence="1">
    <location>
        <begin position="18"/>
        <end position="98"/>
    </location>
</feature>
<dbReference type="EMBL" id="CP001804">
    <property type="protein sequence ID" value="ACY18994.1"/>
    <property type="molecule type" value="Genomic_DNA"/>
</dbReference>
<dbReference type="KEGG" id="hoh:Hoch_6525"/>
<dbReference type="OrthoDB" id="5522924at2"/>
<dbReference type="RefSeq" id="WP_012831586.1">
    <property type="nucleotide sequence ID" value="NC_013440.1"/>
</dbReference>
<dbReference type="PROSITE" id="PS50075">
    <property type="entry name" value="CARRIER"/>
    <property type="match status" value="1"/>
</dbReference>
<dbReference type="Proteomes" id="UP000001880">
    <property type="component" value="Chromosome"/>
</dbReference>
<organism evidence="2 3">
    <name type="scientific">Haliangium ochraceum (strain DSM 14365 / JCM 11303 / SMP-2)</name>
    <dbReference type="NCBI Taxonomy" id="502025"/>
    <lineage>
        <taxon>Bacteria</taxon>
        <taxon>Pseudomonadati</taxon>
        <taxon>Myxococcota</taxon>
        <taxon>Polyangia</taxon>
        <taxon>Haliangiales</taxon>
        <taxon>Kofleriaceae</taxon>
        <taxon>Haliangium</taxon>
    </lineage>
</organism>
<sequence>MNPAENATPGRPPPRSVPELIADIKMLLAERLELGVSADEIADECALLEGGLELDSIVLVEFMSMVEEHFGFVFDDDDLEISLFANPKALAEYIASVQASALAEEAR</sequence>
<reference evidence="2 3" key="1">
    <citation type="journal article" date="2010" name="Stand. Genomic Sci.">
        <title>Complete genome sequence of Haliangium ochraceum type strain (SMP-2).</title>
        <authorList>
            <consortium name="US DOE Joint Genome Institute (JGI-PGF)"/>
            <person name="Ivanova N."/>
            <person name="Daum C."/>
            <person name="Lang E."/>
            <person name="Abt B."/>
            <person name="Kopitz M."/>
            <person name="Saunders E."/>
            <person name="Lapidus A."/>
            <person name="Lucas S."/>
            <person name="Glavina Del Rio T."/>
            <person name="Nolan M."/>
            <person name="Tice H."/>
            <person name="Copeland A."/>
            <person name="Cheng J.F."/>
            <person name="Chen F."/>
            <person name="Bruce D."/>
            <person name="Goodwin L."/>
            <person name="Pitluck S."/>
            <person name="Mavromatis K."/>
            <person name="Pati A."/>
            <person name="Mikhailova N."/>
            <person name="Chen A."/>
            <person name="Palaniappan K."/>
            <person name="Land M."/>
            <person name="Hauser L."/>
            <person name="Chang Y.J."/>
            <person name="Jeffries C.D."/>
            <person name="Detter J.C."/>
            <person name="Brettin T."/>
            <person name="Rohde M."/>
            <person name="Goker M."/>
            <person name="Bristow J."/>
            <person name="Markowitz V."/>
            <person name="Eisen J.A."/>
            <person name="Hugenholtz P."/>
            <person name="Kyrpides N.C."/>
            <person name="Klenk H.P."/>
        </authorList>
    </citation>
    <scope>NUCLEOTIDE SEQUENCE [LARGE SCALE GENOMIC DNA]</scope>
    <source>
        <strain evidence="3">DSM 14365 / CIP 107738 / JCM 11303 / AJ 13395 / SMP-2</strain>
    </source>
</reference>
<dbReference type="HOGENOM" id="CLU_108696_8_4_7"/>
<dbReference type="InterPro" id="IPR036736">
    <property type="entry name" value="ACP-like_sf"/>
</dbReference>
<dbReference type="AlphaFoldDB" id="D0LRK2"/>
<evidence type="ECO:0000313" key="2">
    <source>
        <dbReference type="EMBL" id="ACY18994.1"/>
    </source>
</evidence>
<name>D0LRK2_HALO1</name>
<accession>D0LRK2</accession>